<reference evidence="2 3" key="1">
    <citation type="journal article" date="2012" name="Genome Biol.">
        <title>Genome and low-iron response of an oceanic diatom adapted to chronic iron limitation.</title>
        <authorList>
            <person name="Lommer M."/>
            <person name="Specht M."/>
            <person name="Roy A.S."/>
            <person name="Kraemer L."/>
            <person name="Andreson R."/>
            <person name="Gutowska M.A."/>
            <person name="Wolf J."/>
            <person name="Bergner S.V."/>
            <person name="Schilhabel M.B."/>
            <person name="Klostermeier U.C."/>
            <person name="Beiko R.G."/>
            <person name="Rosenstiel P."/>
            <person name="Hippler M."/>
            <person name="Laroche J."/>
        </authorList>
    </citation>
    <scope>NUCLEOTIDE SEQUENCE [LARGE SCALE GENOMIC DNA]</scope>
    <source>
        <strain evidence="2 3">CCMP1005</strain>
    </source>
</reference>
<name>K0RCG5_THAOC</name>
<proteinExistence type="predicted"/>
<keyword evidence="3" id="KW-1185">Reference proteome</keyword>
<dbReference type="Proteomes" id="UP000266841">
    <property type="component" value="Unassembled WGS sequence"/>
</dbReference>
<evidence type="ECO:0000313" key="3">
    <source>
        <dbReference type="Proteomes" id="UP000266841"/>
    </source>
</evidence>
<dbReference type="AlphaFoldDB" id="K0RCG5"/>
<organism evidence="2 3">
    <name type="scientific">Thalassiosira oceanica</name>
    <name type="common">Marine diatom</name>
    <dbReference type="NCBI Taxonomy" id="159749"/>
    <lineage>
        <taxon>Eukaryota</taxon>
        <taxon>Sar</taxon>
        <taxon>Stramenopiles</taxon>
        <taxon>Ochrophyta</taxon>
        <taxon>Bacillariophyta</taxon>
        <taxon>Coscinodiscophyceae</taxon>
        <taxon>Thalassiosirophycidae</taxon>
        <taxon>Thalassiosirales</taxon>
        <taxon>Thalassiosiraceae</taxon>
        <taxon>Thalassiosira</taxon>
    </lineage>
</organism>
<accession>K0RCG5</accession>
<evidence type="ECO:0000313" key="2">
    <source>
        <dbReference type="EMBL" id="EJK51428.1"/>
    </source>
</evidence>
<feature type="region of interest" description="Disordered" evidence="1">
    <location>
        <begin position="1"/>
        <end position="52"/>
    </location>
</feature>
<gene>
    <name evidence="2" type="ORF">THAOC_29397</name>
</gene>
<dbReference type="EMBL" id="AGNL01041653">
    <property type="protein sequence ID" value="EJK51428.1"/>
    <property type="molecule type" value="Genomic_DNA"/>
</dbReference>
<sequence>RRGPRRTLPRGGGPRRAAVSHDGGAIEHSGREGPGGRPHGDDSAGAASAPRGVPLTARYLGVGRSEKRVRSRCAVGTGKDYPQEFGRRTAFNCQIFDERINDVDLGPRSSSRSTWPRDAVLDRAGAGGGGGVRRRLGLIGLDNPRTARAFPSRPPRSCLVLSPRLSIGRTRKVDADGRGRLATLLAAWQTPARGSNVTAAPA</sequence>
<protein>
    <submittedName>
        <fullName evidence="2">Uncharacterized protein</fullName>
    </submittedName>
</protein>
<comment type="caution">
    <text evidence="2">The sequence shown here is derived from an EMBL/GenBank/DDBJ whole genome shotgun (WGS) entry which is preliminary data.</text>
</comment>
<feature type="non-terminal residue" evidence="2">
    <location>
        <position position="1"/>
    </location>
</feature>
<evidence type="ECO:0000256" key="1">
    <source>
        <dbReference type="SAM" id="MobiDB-lite"/>
    </source>
</evidence>